<dbReference type="STRING" id="1073996.SAMN05444271_12710"/>
<proteinExistence type="predicted"/>
<dbReference type="OrthoDB" id="57577at2157"/>
<dbReference type="RefSeq" id="WP_089673384.1">
    <property type="nucleotide sequence ID" value="NZ_CP024845.1"/>
</dbReference>
<dbReference type="AlphaFoldDB" id="A0A1H6WLR2"/>
<dbReference type="Proteomes" id="UP000198888">
    <property type="component" value="Unassembled WGS sequence"/>
</dbReference>
<gene>
    <name evidence="2" type="ORF">SAMN05444271_12710</name>
</gene>
<evidence type="ECO:0000313" key="2">
    <source>
        <dbReference type="EMBL" id="SEJ16666.1"/>
    </source>
</evidence>
<sequence length="154" mass="17102">MLAYVLTTLSTMRTFEGLELKISVGPDAEPIWTGTALMMLMRNGRRFPGEQMRQANMEDGLVNVVIMEDAPTMDYLSKGAADKLLRRGASHLTRLKSDHLAVRVKGDPVQFSLDGEMIETPRLTVDSRPVEPQEIGAPHTPLPYPLKTHRSAVC</sequence>
<dbReference type="InterPro" id="IPR016064">
    <property type="entry name" value="NAD/diacylglycerol_kinase_sf"/>
</dbReference>
<dbReference type="EMBL" id="FNYR01000027">
    <property type="protein sequence ID" value="SEJ16666.1"/>
    <property type="molecule type" value="Genomic_DNA"/>
</dbReference>
<evidence type="ECO:0000256" key="1">
    <source>
        <dbReference type="SAM" id="MobiDB-lite"/>
    </source>
</evidence>
<organism evidence="2 3">
    <name type="scientific">Halohasta litchfieldiae</name>
    <dbReference type="NCBI Taxonomy" id="1073996"/>
    <lineage>
        <taxon>Archaea</taxon>
        <taxon>Methanobacteriati</taxon>
        <taxon>Methanobacteriota</taxon>
        <taxon>Stenosarchaea group</taxon>
        <taxon>Halobacteria</taxon>
        <taxon>Halobacteriales</taxon>
        <taxon>Haloferacaceae</taxon>
        <taxon>Halohasta</taxon>
    </lineage>
</organism>
<dbReference type="Gene3D" id="2.60.200.40">
    <property type="match status" value="1"/>
</dbReference>
<feature type="region of interest" description="Disordered" evidence="1">
    <location>
        <begin position="134"/>
        <end position="154"/>
    </location>
</feature>
<dbReference type="SUPFAM" id="SSF111331">
    <property type="entry name" value="NAD kinase/diacylglycerol kinase-like"/>
    <property type="match status" value="1"/>
</dbReference>
<protein>
    <submittedName>
        <fullName evidence="2">Uncharacterized protein</fullName>
    </submittedName>
</protein>
<keyword evidence="3" id="KW-1185">Reference proteome</keyword>
<accession>A0A1H6WLR2</accession>
<evidence type="ECO:0000313" key="3">
    <source>
        <dbReference type="Proteomes" id="UP000198888"/>
    </source>
</evidence>
<reference evidence="2 3" key="1">
    <citation type="submission" date="2016-10" db="EMBL/GenBank/DDBJ databases">
        <authorList>
            <person name="de Groot N.N."/>
        </authorList>
    </citation>
    <scope>NUCLEOTIDE SEQUENCE [LARGE SCALE GENOMIC DNA]</scope>
    <source>
        <strain evidence="2 3">DSM 22187</strain>
    </source>
</reference>
<dbReference type="GeneID" id="35001339"/>
<name>A0A1H6WLR2_9EURY</name>